<proteinExistence type="predicted"/>
<dbReference type="InterPro" id="IPR012263">
    <property type="entry name" value="M_m6A_EcoRV"/>
</dbReference>
<dbReference type="PANTHER" id="PTHR30481:SF2">
    <property type="entry name" value="SITE-SPECIFIC DNA-METHYLTRANSFERASE (ADENINE-SPECIFIC)"/>
    <property type="match status" value="1"/>
</dbReference>
<evidence type="ECO:0008006" key="6">
    <source>
        <dbReference type="Google" id="ProtNLM"/>
    </source>
</evidence>
<dbReference type="Pfam" id="PF02086">
    <property type="entry name" value="MethyltransfD12"/>
    <property type="match status" value="1"/>
</dbReference>
<dbReference type="InterPro" id="IPR029063">
    <property type="entry name" value="SAM-dependent_MTases_sf"/>
</dbReference>
<dbReference type="PANTHER" id="PTHR30481">
    <property type="entry name" value="DNA ADENINE METHYLASE"/>
    <property type="match status" value="1"/>
</dbReference>
<evidence type="ECO:0000313" key="4">
    <source>
        <dbReference type="EMBL" id="GAA5482075.1"/>
    </source>
</evidence>
<organism evidence="4 5">
    <name type="scientific">Haloferula sargassicola</name>
    <dbReference type="NCBI Taxonomy" id="490096"/>
    <lineage>
        <taxon>Bacteria</taxon>
        <taxon>Pseudomonadati</taxon>
        <taxon>Verrucomicrobiota</taxon>
        <taxon>Verrucomicrobiia</taxon>
        <taxon>Verrucomicrobiales</taxon>
        <taxon>Verrucomicrobiaceae</taxon>
        <taxon>Haloferula</taxon>
    </lineage>
</organism>
<evidence type="ECO:0000256" key="3">
    <source>
        <dbReference type="ARBA" id="ARBA00022691"/>
    </source>
</evidence>
<evidence type="ECO:0000313" key="5">
    <source>
        <dbReference type="Proteomes" id="UP001476282"/>
    </source>
</evidence>
<sequence length="287" mass="32118">MTTLSPLRYPGGKASFTDFFGRLLEVNGLEGGLYAEPFAGGAGAAAGLLVAGYVDRIAINDADRRVYAFWKSALRNTTRFIRRVEATPLTIEEWERQRAIYLRPEGKSDLAVGFASFFLNRANRSGIMVNGGPIGGKAQTGKWKLDARFNKLDLIARIERLADYGDRILLSCEDAADFLQRIPAMAGTDPALVYLDPPYFEKGGRLYMNAFTPGDHERLGALMENVDLHWVMTYDDCPEIRRIYQWANCRSFSLKYSAYKVRSGGEVLIWPDSIRIPKLGGSAKIRR</sequence>
<dbReference type="PIRSF" id="PIRSF000398">
    <property type="entry name" value="M_m6A_EcoRV"/>
    <property type="match status" value="1"/>
</dbReference>
<dbReference type="Gene3D" id="3.40.50.150">
    <property type="entry name" value="Vaccinia Virus protein VP39"/>
    <property type="match status" value="2"/>
</dbReference>
<accession>A0ABP9UKM7</accession>
<dbReference type="SUPFAM" id="SSF53335">
    <property type="entry name" value="S-adenosyl-L-methionine-dependent methyltransferases"/>
    <property type="match status" value="1"/>
</dbReference>
<evidence type="ECO:0000256" key="1">
    <source>
        <dbReference type="ARBA" id="ARBA00022603"/>
    </source>
</evidence>
<name>A0ABP9UKM7_9BACT</name>
<gene>
    <name evidence="4" type="ORF">Hsar01_01290</name>
</gene>
<reference evidence="4 5" key="1">
    <citation type="submission" date="2024-02" db="EMBL/GenBank/DDBJ databases">
        <title>Haloferula sargassicola NBRC 104335.</title>
        <authorList>
            <person name="Ichikawa N."/>
            <person name="Katano-Makiyama Y."/>
            <person name="Hidaka K."/>
        </authorList>
    </citation>
    <scope>NUCLEOTIDE SEQUENCE [LARGE SCALE GENOMIC DNA]</scope>
    <source>
        <strain evidence="4 5">NBRC 104335</strain>
    </source>
</reference>
<keyword evidence="1" id="KW-0489">Methyltransferase</keyword>
<evidence type="ECO:0000256" key="2">
    <source>
        <dbReference type="ARBA" id="ARBA00022679"/>
    </source>
</evidence>
<keyword evidence="3" id="KW-0949">S-adenosyl-L-methionine</keyword>
<keyword evidence="2" id="KW-0808">Transferase</keyword>
<dbReference type="EMBL" id="BAABRI010000006">
    <property type="protein sequence ID" value="GAA5482075.1"/>
    <property type="molecule type" value="Genomic_DNA"/>
</dbReference>
<comment type="caution">
    <text evidence="4">The sequence shown here is derived from an EMBL/GenBank/DDBJ whole genome shotgun (WGS) entry which is preliminary data.</text>
</comment>
<dbReference type="Proteomes" id="UP001476282">
    <property type="component" value="Unassembled WGS sequence"/>
</dbReference>
<dbReference type="RefSeq" id="WP_353566222.1">
    <property type="nucleotide sequence ID" value="NZ_BAABRI010000006.1"/>
</dbReference>
<dbReference type="InterPro" id="IPR012327">
    <property type="entry name" value="MeTrfase_D12"/>
</dbReference>
<protein>
    <recommendedName>
        <fullName evidence="6">Site-specific DNA-methyltransferase (adenine-specific)</fullName>
    </recommendedName>
</protein>
<dbReference type="PRINTS" id="PR00505">
    <property type="entry name" value="D12N6MTFRASE"/>
</dbReference>
<keyword evidence="5" id="KW-1185">Reference proteome</keyword>